<dbReference type="PRINTS" id="PR00420">
    <property type="entry name" value="RNGMNOXGNASE"/>
</dbReference>
<keyword evidence="4" id="KW-0560">Oxidoreductase</keyword>
<evidence type="ECO:0000256" key="1">
    <source>
        <dbReference type="ARBA" id="ARBA00007992"/>
    </source>
</evidence>
<dbReference type="SUPFAM" id="SSF51905">
    <property type="entry name" value="FAD/NAD(P)-binding domain"/>
    <property type="match status" value="1"/>
</dbReference>
<feature type="domain" description="FAD-binding" evidence="6">
    <location>
        <begin position="154"/>
        <end position="397"/>
    </location>
</feature>
<dbReference type="InterPro" id="IPR002938">
    <property type="entry name" value="FAD-bd"/>
</dbReference>
<keyword evidence="2" id="KW-0285">Flavoprotein</keyword>
<gene>
    <name evidence="7" type="ORF">R3P38DRAFT_3596829</name>
</gene>
<dbReference type="PANTHER" id="PTHR13789">
    <property type="entry name" value="MONOOXYGENASE"/>
    <property type="match status" value="1"/>
</dbReference>
<protein>
    <submittedName>
        <fullName evidence="7">FAD/NAD(P)-binding domain-containing protein</fullName>
    </submittedName>
</protein>
<evidence type="ECO:0000259" key="6">
    <source>
        <dbReference type="Pfam" id="PF01494"/>
    </source>
</evidence>
<dbReference type="Pfam" id="PF13450">
    <property type="entry name" value="NAD_binding_8"/>
    <property type="match status" value="1"/>
</dbReference>
<comment type="similarity">
    <text evidence="1">Belongs to the paxM FAD-dependent monooxygenase family.</text>
</comment>
<evidence type="ECO:0000256" key="5">
    <source>
        <dbReference type="ARBA" id="ARBA00023033"/>
    </source>
</evidence>
<dbReference type="PANTHER" id="PTHR13789:SF314">
    <property type="entry name" value="FAD-BINDING DOMAIN-CONTAINING PROTEIN"/>
    <property type="match status" value="1"/>
</dbReference>
<dbReference type="InterPro" id="IPR050493">
    <property type="entry name" value="FAD-dep_Monooxygenase_BioMet"/>
</dbReference>
<keyword evidence="5" id="KW-0503">Monooxygenase</keyword>
<dbReference type="GO" id="GO:0004497">
    <property type="term" value="F:monooxygenase activity"/>
    <property type="evidence" value="ECO:0007669"/>
    <property type="project" value="UniProtKB-KW"/>
</dbReference>
<evidence type="ECO:0000313" key="8">
    <source>
        <dbReference type="Proteomes" id="UP001362999"/>
    </source>
</evidence>
<proteinExistence type="inferred from homology"/>
<dbReference type="EMBL" id="JAWWNJ010000070">
    <property type="protein sequence ID" value="KAK7007614.1"/>
    <property type="molecule type" value="Genomic_DNA"/>
</dbReference>
<dbReference type="InterPro" id="IPR036188">
    <property type="entry name" value="FAD/NAD-bd_sf"/>
</dbReference>
<name>A0AAW0AFA5_9AGAR</name>
<keyword evidence="8" id="KW-1185">Reference proteome</keyword>
<dbReference type="GO" id="GO:0071949">
    <property type="term" value="F:FAD binding"/>
    <property type="evidence" value="ECO:0007669"/>
    <property type="project" value="InterPro"/>
</dbReference>
<dbReference type="AlphaFoldDB" id="A0AAW0AFA5"/>
<accession>A0AAW0AFA5</accession>
<dbReference type="Proteomes" id="UP001362999">
    <property type="component" value="Unassembled WGS sequence"/>
</dbReference>
<evidence type="ECO:0000256" key="2">
    <source>
        <dbReference type="ARBA" id="ARBA00022630"/>
    </source>
</evidence>
<evidence type="ECO:0000256" key="3">
    <source>
        <dbReference type="ARBA" id="ARBA00022827"/>
    </source>
</evidence>
<reference evidence="7 8" key="1">
    <citation type="journal article" date="2024" name="J Genomics">
        <title>Draft genome sequencing and assembly of Favolaschia claudopus CIRM-BRFM 2984 isolated from oak limbs.</title>
        <authorList>
            <person name="Navarro D."/>
            <person name="Drula E."/>
            <person name="Chaduli D."/>
            <person name="Cazenave R."/>
            <person name="Ahrendt S."/>
            <person name="Wang J."/>
            <person name="Lipzen A."/>
            <person name="Daum C."/>
            <person name="Barry K."/>
            <person name="Grigoriev I.V."/>
            <person name="Favel A."/>
            <person name="Rosso M.N."/>
            <person name="Martin F."/>
        </authorList>
    </citation>
    <scope>NUCLEOTIDE SEQUENCE [LARGE SCALE GENOMIC DNA]</scope>
    <source>
        <strain evidence="7 8">CIRM-BRFM 2984</strain>
    </source>
</reference>
<dbReference type="Gene3D" id="3.50.50.60">
    <property type="entry name" value="FAD/NAD(P)-binding domain"/>
    <property type="match status" value="1"/>
</dbReference>
<keyword evidence="3" id="KW-0274">FAD</keyword>
<sequence length="437" mass="48160">MSVQPVNYQDSPAASAIADAPPVAPGQLDIAIIGAGLVGLATAAMLRKEGHRITIFESSSFHAEIGAGIVVPPNGVGVLNKMLPELNWDNMQTVDFRSVSTLSSTSCEFEAYAVDGTHMLSDDISEAWRLYPQGWFCIHRVDMHKEIMRLALDRNAMSLPPASIRLGAAIKSVNFDPARPSVTTTDGKEFTFDLVVGADGIKSTVRKCMVGSEYNAPPDEFAFYRWMIDLHAHPELAWIRDDRKSSGPTAIIRGAEFEGIFSYPLRRGDIINISAGHRDKRKERNDTEWNEDTPAEAFHENFHDFCPKFMALVNAAEAPRTWQLRKLPTLPTWTKGNVAIMGDAAHAMYPTYGQGLAIGMEDAGAMATLLPWGTKASDIPARLRVFQEIRKPRAERVSLLSSRNQKTPQSEESHWIKPELLGYDAVGVAKQALLSKA</sequence>
<organism evidence="7 8">
    <name type="scientific">Favolaschia claudopus</name>
    <dbReference type="NCBI Taxonomy" id="2862362"/>
    <lineage>
        <taxon>Eukaryota</taxon>
        <taxon>Fungi</taxon>
        <taxon>Dikarya</taxon>
        <taxon>Basidiomycota</taxon>
        <taxon>Agaricomycotina</taxon>
        <taxon>Agaricomycetes</taxon>
        <taxon>Agaricomycetidae</taxon>
        <taxon>Agaricales</taxon>
        <taxon>Marasmiineae</taxon>
        <taxon>Mycenaceae</taxon>
        <taxon>Favolaschia</taxon>
    </lineage>
</organism>
<dbReference type="SUPFAM" id="SSF54373">
    <property type="entry name" value="FAD-linked reductases, C-terminal domain"/>
    <property type="match status" value="1"/>
</dbReference>
<evidence type="ECO:0000256" key="4">
    <source>
        <dbReference type="ARBA" id="ARBA00023002"/>
    </source>
</evidence>
<comment type="caution">
    <text evidence="7">The sequence shown here is derived from an EMBL/GenBank/DDBJ whole genome shotgun (WGS) entry which is preliminary data.</text>
</comment>
<dbReference type="Pfam" id="PF01494">
    <property type="entry name" value="FAD_binding_3"/>
    <property type="match status" value="1"/>
</dbReference>
<evidence type="ECO:0000313" key="7">
    <source>
        <dbReference type="EMBL" id="KAK7007614.1"/>
    </source>
</evidence>